<dbReference type="PANTHER" id="PTHR47691:SF3">
    <property type="entry name" value="HTH-TYPE TRANSCRIPTIONAL REGULATOR RV0890C-RELATED"/>
    <property type="match status" value="1"/>
</dbReference>
<dbReference type="GO" id="GO:0000160">
    <property type="term" value="P:phosphorelay signal transduction system"/>
    <property type="evidence" value="ECO:0007669"/>
    <property type="project" value="UniProtKB-KW"/>
</dbReference>
<dbReference type="InterPro" id="IPR016032">
    <property type="entry name" value="Sig_transdc_resp-reg_C-effctor"/>
</dbReference>
<sequence length="1029" mass="111846">MEIEIRLSGSVEVRAAGRRRDPGPRQTRLALAALAWDASRTVSMDTLVHRIWDDHPPAKPRAALYVHVTRIRKALEIDGQPAPTVRTQANSYVMDVDPDRVDLRRYVSLVNQARSLKESNSAADALQLLDRAETLWCGEPLAGISAYWAGELRSAVGEKSLAAAMLRAEILLEAGRFGEAVPVLLPFVADRPVDEGLVERLALALHGCGRTADATRLLHRTQRRIVHDLGTDASPRLDRVQQGILASAPLAALLPATTTTTAPRTPDVPDNLPGDVPWVGRRAELRQLGAALSEGAAAAPVVALQAIGGMGGVGKTSLAVHVAHQMRHHFPDGRLYLNLRGHAPDQPPLGVAHALTILIRMLGTVPGPLPQDEAELAALWRSAVRNRRMVMVLDDAAGPAQVRPLLPGASPTVVIVTSRQRLTGLPGVRPLSLDVLPREDAIALFENRLGPHAAPHRADVAHLVRLCGYVPLAIELMASRLLSHPSWTTADLLRLLNDAASRLSAIDDHEGRLSTVLEVSYRTLPPLERLVFRRIGLHTGSEFGVPAATALTGLPPDVTARALERLLAYHLVTEPSPHRFRMHDLLREYARSLVADAAPAALDVDPPDEARLALRRLTDHYLYVADRADRLAFPFRARLAVTPDGTVLPTANGPQPATAHDAEEWFITEGANLLAALDHVRTHGPAGRLALLTHVLAGFLDVEGYLATAEPLLRRALAHWQTAGHAAARARALLDLSTVCAHSGQYEEAHRTAREALDLARTLKDPGLEGECLHQLTIPLWHTGQYALARDLQELSLNLRLQTSNQLQVARSYNLLGISYLHLDEKEKSLACLRRALSGFTDVGDQRGRYRTLNNIAELQKRNGNYESAENAYREALETHRDMGSRGDLATLQVNLAGILTTTGKAPEALGLYETALPTLRSVGDQRGEAIALNGIGKALQAVGRVEEAIPQHVAALSTARRIGATGEEATVLYDLSCAEQRIGCVRQAAAHLEESLTIYRRIGARAEESRSERALDRLRRRGEIAPEG</sequence>
<dbReference type="GO" id="GO:0006355">
    <property type="term" value="P:regulation of DNA-templated transcription"/>
    <property type="evidence" value="ECO:0007669"/>
    <property type="project" value="InterPro"/>
</dbReference>
<evidence type="ECO:0000259" key="2">
    <source>
        <dbReference type="SMART" id="SM01043"/>
    </source>
</evidence>
<dbReference type="GO" id="GO:0043531">
    <property type="term" value="F:ADP binding"/>
    <property type="evidence" value="ECO:0007669"/>
    <property type="project" value="InterPro"/>
</dbReference>
<dbReference type="PRINTS" id="PR00364">
    <property type="entry name" value="DISEASERSIST"/>
</dbReference>
<dbReference type="Pfam" id="PF00931">
    <property type="entry name" value="NB-ARC"/>
    <property type="match status" value="1"/>
</dbReference>
<dbReference type="SUPFAM" id="SSF46894">
    <property type="entry name" value="C-terminal effector domain of the bipartite response regulators"/>
    <property type="match status" value="1"/>
</dbReference>
<name>A0A401R3G6_STRNR</name>
<dbReference type="SUPFAM" id="SSF52540">
    <property type="entry name" value="P-loop containing nucleoside triphosphate hydrolases"/>
    <property type="match status" value="1"/>
</dbReference>
<dbReference type="SUPFAM" id="SSF48452">
    <property type="entry name" value="TPR-like"/>
    <property type="match status" value="3"/>
</dbReference>
<dbReference type="Gene3D" id="1.10.10.10">
    <property type="entry name" value="Winged helix-like DNA-binding domain superfamily/Winged helix DNA-binding domain"/>
    <property type="match status" value="1"/>
</dbReference>
<dbReference type="GO" id="GO:0003677">
    <property type="term" value="F:DNA binding"/>
    <property type="evidence" value="ECO:0007669"/>
    <property type="project" value="InterPro"/>
</dbReference>
<dbReference type="InterPro" id="IPR019734">
    <property type="entry name" value="TPR_rpt"/>
</dbReference>
<proteinExistence type="predicted"/>
<dbReference type="EMBL" id="BHXC01000006">
    <property type="protein sequence ID" value="GCB92177.1"/>
    <property type="molecule type" value="Genomic_DNA"/>
</dbReference>
<dbReference type="SMART" id="SM00028">
    <property type="entry name" value="TPR"/>
    <property type="match status" value="5"/>
</dbReference>
<protein>
    <submittedName>
        <fullName evidence="3">Regulatory protein AfsR</fullName>
    </submittedName>
</protein>
<keyword evidence="1" id="KW-0902">Two-component regulatory system</keyword>
<comment type="caution">
    <text evidence="3">The sequence shown here is derived from an EMBL/GenBank/DDBJ whole genome shotgun (WGS) entry which is preliminary data.</text>
</comment>
<gene>
    <name evidence="3" type="primary">afsR_4</name>
    <name evidence="3" type="ORF">SALB_04936</name>
</gene>
<dbReference type="PANTHER" id="PTHR47691">
    <property type="entry name" value="REGULATOR-RELATED"/>
    <property type="match status" value="1"/>
</dbReference>
<dbReference type="Gene3D" id="1.25.40.10">
    <property type="entry name" value="Tetratricopeptide repeat domain"/>
    <property type="match status" value="3"/>
</dbReference>
<organism evidence="3 4">
    <name type="scientific">Streptomyces noursei</name>
    <name type="common">Streptomyces albulus</name>
    <dbReference type="NCBI Taxonomy" id="1971"/>
    <lineage>
        <taxon>Bacteria</taxon>
        <taxon>Bacillati</taxon>
        <taxon>Actinomycetota</taxon>
        <taxon>Actinomycetes</taxon>
        <taxon>Kitasatosporales</taxon>
        <taxon>Streptomycetaceae</taxon>
        <taxon>Streptomyces</taxon>
    </lineage>
</organism>
<dbReference type="InterPro" id="IPR002182">
    <property type="entry name" value="NB-ARC"/>
</dbReference>
<evidence type="ECO:0000313" key="4">
    <source>
        <dbReference type="Proteomes" id="UP000288351"/>
    </source>
</evidence>
<dbReference type="InterPro" id="IPR011990">
    <property type="entry name" value="TPR-like_helical_dom_sf"/>
</dbReference>
<accession>A0A401R3G6</accession>
<dbReference type="AlphaFoldDB" id="A0A401R3G6"/>
<dbReference type="Pfam" id="PF03704">
    <property type="entry name" value="BTAD"/>
    <property type="match status" value="1"/>
</dbReference>
<dbReference type="Pfam" id="PF13424">
    <property type="entry name" value="TPR_12"/>
    <property type="match status" value="3"/>
</dbReference>
<dbReference type="RefSeq" id="WP_016570973.1">
    <property type="nucleotide sequence ID" value="NZ_BHXC01000006.1"/>
</dbReference>
<feature type="domain" description="Bacterial transcriptional activator" evidence="2">
    <location>
        <begin position="101"/>
        <end position="245"/>
    </location>
</feature>
<dbReference type="Proteomes" id="UP000288351">
    <property type="component" value="Unassembled WGS sequence"/>
</dbReference>
<reference evidence="3 4" key="1">
    <citation type="journal article" date="2019" name="Microbiol. Resour. Announc.">
        <title>Draft Genome Sequence of the Most Traditional epsilon-Poly-l-Lysine Producer, Streptomyces albulus NBRC14147.</title>
        <authorList>
            <person name="Yamanaka K."/>
            <person name="Hamano Y."/>
        </authorList>
    </citation>
    <scope>NUCLEOTIDE SEQUENCE [LARGE SCALE GENOMIC DNA]</scope>
    <source>
        <strain evidence="3 4">NBRC 14147</strain>
    </source>
</reference>
<evidence type="ECO:0000256" key="1">
    <source>
        <dbReference type="ARBA" id="ARBA00023012"/>
    </source>
</evidence>
<dbReference type="Gene3D" id="3.40.50.300">
    <property type="entry name" value="P-loop containing nucleotide triphosphate hydrolases"/>
    <property type="match status" value="1"/>
</dbReference>
<dbReference type="SMART" id="SM01043">
    <property type="entry name" value="BTAD"/>
    <property type="match status" value="1"/>
</dbReference>
<dbReference type="InterPro" id="IPR005158">
    <property type="entry name" value="BTAD"/>
</dbReference>
<evidence type="ECO:0000313" key="3">
    <source>
        <dbReference type="EMBL" id="GCB92177.1"/>
    </source>
</evidence>
<dbReference type="InterPro" id="IPR036388">
    <property type="entry name" value="WH-like_DNA-bd_sf"/>
</dbReference>
<dbReference type="CDD" id="cd15831">
    <property type="entry name" value="BTAD"/>
    <property type="match status" value="1"/>
</dbReference>
<dbReference type="InterPro" id="IPR027417">
    <property type="entry name" value="P-loop_NTPase"/>
</dbReference>